<dbReference type="InterPro" id="IPR023214">
    <property type="entry name" value="HAD_sf"/>
</dbReference>
<dbReference type="InterPro" id="IPR006439">
    <property type="entry name" value="HAD-SF_hydro_IA"/>
</dbReference>
<evidence type="ECO:0000313" key="1">
    <source>
        <dbReference type="EMBL" id="BAL88436.1"/>
    </source>
</evidence>
<dbReference type="HOGENOM" id="CLU_045011_13_4_11"/>
<dbReference type="Gene3D" id="1.10.150.240">
    <property type="entry name" value="Putative phosphatase, domain 2"/>
    <property type="match status" value="1"/>
</dbReference>
<dbReference type="InterPro" id="IPR051806">
    <property type="entry name" value="HAD-like_SPP"/>
</dbReference>
<dbReference type="InterPro" id="IPR023198">
    <property type="entry name" value="PGP-like_dom2"/>
</dbReference>
<dbReference type="STRING" id="512565.AMIS_32160"/>
<evidence type="ECO:0000313" key="2">
    <source>
        <dbReference type="Proteomes" id="UP000007882"/>
    </source>
</evidence>
<reference evidence="1 2" key="1">
    <citation type="submission" date="2012-02" db="EMBL/GenBank/DDBJ databases">
        <title>Complete genome sequence of Actinoplanes missouriensis 431 (= NBRC 102363).</title>
        <authorList>
            <person name="Ohnishi Y."/>
            <person name="Ishikawa J."/>
            <person name="Sekine M."/>
            <person name="Hosoyama A."/>
            <person name="Harada T."/>
            <person name="Narita H."/>
            <person name="Hata T."/>
            <person name="Konno Y."/>
            <person name="Tutikane K."/>
            <person name="Fujita N."/>
            <person name="Horinouchi S."/>
            <person name="Hayakawa M."/>
        </authorList>
    </citation>
    <scope>NUCLEOTIDE SEQUENCE [LARGE SCALE GENOMIC DNA]</scope>
    <source>
        <strain evidence="2">ATCC 14538 / DSM 43046 / CBS 188.64 / JCM 3121 / NBRC 102363 / NCIMB 12654 / NRRL B-3342 / UNCC 431</strain>
    </source>
</reference>
<dbReference type="KEGG" id="ams:AMIS_32160"/>
<dbReference type="eggNOG" id="COG0637">
    <property type="taxonomic scope" value="Bacteria"/>
</dbReference>
<organism evidence="1 2">
    <name type="scientific">Actinoplanes missouriensis (strain ATCC 14538 / DSM 43046 / CBS 188.64 / JCM 3121 / NBRC 102363 / NCIMB 12654 / NRRL B-3342 / UNCC 431)</name>
    <dbReference type="NCBI Taxonomy" id="512565"/>
    <lineage>
        <taxon>Bacteria</taxon>
        <taxon>Bacillati</taxon>
        <taxon>Actinomycetota</taxon>
        <taxon>Actinomycetes</taxon>
        <taxon>Micromonosporales</taxon>
        <taxon>Micromonosporaceae</taxon>
        <taxon>Actinoplanes</taxon>
    </lineage>
</organism>
<dbReference type="GO" id="GO:0050308">
    <property type="term" value="F:sugar-phosphatase activity"/>
    <property type="evidence" value="ECO:0007669"/>
    <property type="project" value="TreeGrafter"/>
</dbReference>
<dbReference type="SUPFAM" id="SSF56784">
    <property type="entry name" value="HAD-like"/>
    <property type="match status" value="1"/>
</dbReference>
<dbReference type="RefSeq" id="WP_014443331.1">
    <property type="nucleotide sequence ID" value="NC_017093.1"/>
</dbReference>
<dbReference type="PATRIC" id="fig|512565.3.peg.3210"/>
<dbReference type="AlphaFoldDB" id="I0H5Z9"/>
<protein>
    <submittedName>
        <fullName evidence="1">Putative haloacid dehalogenase-like hydrolase</fullName>
    </submittedName>
</protein>
<accession>I0H5Z9</accession>
<name>I0H5Z9_ACTM4</name>
<dbReference type="InterPro" id="IPR036412">
    <property type="entry name" value="HAD-like_sf"/>
</dbReference>
<dbReference type="PRINTS" id="PR00413">
    <property type="entry name" value="HADHALOGNASE"/>
</dbReference>
<dbReference type="EMBL" id="AP012319">
    <property type="protein sequence ID" value="BAL88436.1"/>
    <property type="molecule type" value="Genomic_DNA"/>
</dbReference>
<dbReference type="Proteomes" id="UP000007882">
    <property type="component" value="Chromosome"/>
</dbReference>
<dbReference type="Gene3D" id="3.40.50.1000">
    <property type="entry name" value="HAD superfamily/HAD-like"/>
    <property type="match status" value="1"/>
</dbReference>
<keyword evidence="2" id="KW-1185">Reference proteome</keyword>
<sequence length="225" mass="22779">MTVNGTILHAAAVLFDLDGVLVDSGATVERSWRRWAVRQGLDPAAVLAVCHGRTTAATIAVVAGHLDAAAEARRIESEQAADSAEVRACPGAADLIAEMPAGRWAVVTSGSRALASSRLRQASIPVPDVLITSDDVRRGKPDAEGYRAAAGLLGVEPSDCVVIEDAHPGVTAALAAGCRVIGIAGPALGPTEDVDVLVGDLAAVTATATAAGAGVDLRPRAGARW</sequence>
<dbReference type="SFLD" id="SFLDG01129">
    <property type="entry name" value="C1.5:_HAD__Beta-PGM__Phosphata"/>
    <property type="match status" value="1"/>
</dbReference>
<dbReference type="Pfam" id="PF00702">
    <property type="entry name" value="Hydrolase"/>
    <property type="match status" value="1"/>
</dbReference>
<dbReference type="OrthoDB" id="9800058at2"/>
<dbReference type="PANTHER" id="PTHR43481:SF4">
    <property type="entry name" value="GLYCEROL-1-PHOSPHATE PHOSPHOHYDROLASE 1-RELATED"/>
    <property type="match status" value="1"/>
</dbReference>
<keyword evidence="1" id="KW-0378">Hydrolase</keyword>
<gene>
    <name evidence="1" type="ordered locus">AMIS_32160</name>
</gene>
<proteinExistence type="predicted"/>
<dbReference type="SFLD" id="SFLDS00003">
    <property type="entry name" value="Haloacid_Dehalogenase"/>
    <property type="match status" value="1"/>
</dbReference>
<dbReference type="PANTHER" id="PTHR43481">
    <property type="entry name" value="FRUCTOSE-1-PHOSPHATE PHOSPHATASE"/>
    <property type="match status" value="1"/>
</dbReference>
<dbReference type="NCBIfam" id="TIGR01509">
    <property type="entry name" value="HAD-SF-IA-v3"/>
    <property type="match status" value="1"/>
</dbReference>
<dbReference type="NCBIfam" id="TIGR01549">
    <property type="entry name" value="HAD-SF-IA-v1"/>
    <property type="match status" value="1"/>
</dbReference>